<comment type="caution">
    <text evidence="1">The sequence shown here is derived from an EMBL/GenBank/DDBJ whole genome shotgun (WGS) entry which is preliminary data.</text>
</comment>
<protein>
    <submittedName>
        <fullName evidence="1">Arsenite efflux transporter metallochaperone ArsD</fullName>
    </submittedName>
</protein>
<proteinExistence type="predicted"/>
<dbReference type="GO" id="GO:0003677">
    <property type="term" value="F:DNA binding"/>
    <property type="evidence" value="ECO:0007669"/>
    <property type="project" value="InterPro"/>
</dbReference>
<name>A0A944D7C3_DENI1</name>
<dbReference type="Proteomes" id="UP000694660">
    <property type="component" value="Unassembled WGS sequence"/>
</dbReference>
<keyword evidence="2" id="KW-1185">Reference proteome</keyword>
<dbReference type="AlphaFoldDB" id="A0A944D7C3"/>
<dbReference type="NCBIfam" id="NF033727">
    <property type="entry name" value="chaperon_ArsD"/>
    <property type="match status" value="1"/>
</dbReference>
<sequence length="122" mass="12706">MKKLEVFDPAMCCPTGVCGVEVDPVLAQFAADLQWLGAHGVEVLRHNLGQAPQAFAANAAVLKEMEAGMERLPIVMVDGSIVATGVYPSRAQLAQKLGLALTAEAAPRLKAQGCCPPDSGCC</sequence>
<dbReference type="Gene3D" id="3.40.30.10">
    <property type="entry name" value="Glutaredoxin"/>
    <property type="match status" value="1"/>
</dbReference>
<dbReference type="GO" id="GO:0046685">
    <property type="term" value="P:response to arsenic-containing substance"/>
    <property type="evidence" value="ECO:0007669"/>
    <property type="project" value="InterPro"/>
</dbReference>
<gene>
    <name evidence="1" type="primary">arsD</name>
    <name evidence="1" type="ORF">I8J34_00480</name>
</gene>
<dbReference type="Pfam" id="PF06953">
    <property type="entry name" value="ArsD"/>
    <property type="match status" value="1"/>
</dbReference>
<evidence type="ECO:0000313" key="1">
    <source>
        <dbReference type="EMBL" id="MBT0959631.1"/>
    </source>
</evidence>
<dbReference type="InterPro" id="IPR010712">
    <property type="entry name" value="Arsenical-R_ArsD"/>
</dbReference>
<dbReference type="GO" id="GO:0045892">
    <property type="term" value="P:negative regulation of DNA-templated transcription"/>
    <property type="evidence" value="ECO:0007669"/>
    <property type="project" value="InterPro"/>
</dbReference>
<dbReference type="EMBL" id="JAEKFT010000001">
    <property type="protein sequence ID" value="MBT0959631.1"/>
    <property type="molecule type" value="Genomic_DNA"/>
</dbReference>
<organism evidence="1 2">
    <name type="scientific">Denitromonas iodatirespirans</name>
    <dbReference type="NCBI Taxonomy" id="2795389"/>
    <lineage>
        <taxon>Bacteria</taxon>
        <taxon>Pseudomonadati</taxon>
        <taxon>Pseudomonadota</taxon>
        <taxon>Betaproteobacteria</taxon>
        <taxon>Rhodocyclales</taxon>
        <taxon>Zoogloeaceae</taxon>
        <taxon>Denitromonas</taxon>
    </lineage>
</organism>
<evidence type="ECO:0000313" key="2">
    <source>
        <dbReference type="Proteomes" id="UP000694660"/>
    </source>
</evidence>
<dbReference type="RefSeq" id="WP_214359392.1">
    <property type="nucleotide sequence ID" value="NZ_JAEKFT010000001.1"/>
</dbReference>
<reference evidence="2" key="1">
    <citation type="journal article" date="2022" name="ISME J.">
        <title>Genetic and phylogenetic analysis of dissimilatory iodate-reducing bacteria identifies potential niches across the world's oceans.</title>
        <authorList>
            <person name="Reyes-Umana V."/>
            <person name="Henning Z."/>
            <person name="Lee K."/>
            <person name="Barnum T.P."/>
            <person name="Coates J.D."/>
        </authorList>
    </citation>
    <scope>NUCLEOTIDE SEQUENCE [LARGE SCALE GENOMIC DNA]</scope>
    <source>
        <strain evidence="2">IR12</strain>
    </source>
</reference>
<accession>A0A944D7C3</accession>